<gene>
    <name evidence="2" type="ORF">BDY17DRAFT_250599</name>
</gene>
<dbReference type="InterPro" id="IPR039535">
    <property type="entry name" value="ASST-like"/>
</dbReference>
<dbReference type="Proteomes" id="UP000799767">
    <property type="component" value="Unassembled WGS sequence"/>
</dbReference>
<evidence type="ECO:0000313" key="3">
    <source>
        <dbReference type="Proteomes" id="UP000799767"/>
    </source>
</evidence>
<keyword evidence="3" id="KW-1185">Reference proteome</keyword>
<dbReference type="OrthoDB" id="5427350at2759"/>
<feature type="transmembrane region" description="Helical" evidence="1">
    <location>
        <begin position="500"/>
        <end position="520"/>
    </location>
</feature>
<keyword evidence="1" id="KW-0472">Membrane</keyword>
<dbReference type="AlphaFoldDB" id="A0A6A6PVA7"/>
<feature type="non-terminal residue" evidence="2">
    <location>
        <position position="1"/>
    </location>
</feature>
<dbReference type="GeneID" id="54472088"/>
<protein>
    <submittedName>
        <fullName evidence="2">ASST-domain-containing protein</fullName>
    </submittedName>
</protein>
<keyword evidence="1" id="KW-1133">Transmembrane helix</keyword>
<organism evidence="2 3">
    <name type="scientific">Neohortaea acidophila</name>
    <dbReference type="NCBI Taxonomy" id="245834"/>
    <lineage>
        <taxon>Eukaryota</taxon>
        <taxon>Fungi</taxon>
        <taxon>Dikarya</taxon>
        <taxon>Ascomycota</taxon>
        <taxon>Pezizomycotina</taxon>
        <taxon>Dothideomycetes</taxon>
        <taxon>Dothideomycetidae</taxon>
        <taxon>Mycosphaerellales</taxon>
        <taxon>Teratosphaeriaceae</taxon>
        <taxon>Neohortaea</taxon>
    </lineage>
</organism>
<sequence length="570" mass="64467">VQRPDFTPTKWHVKNYHPDRLAPGYWFIGPYRVLDQTTFGHGWVGAHIFDGDGELVWSGANMFSQGNVEDFRISNVDGEYLMTLMDQGSNSMVVLDNQYEVRDRLRIDNFNSHELHFVDNGTRALVIRGNPRQAPPDMARTIGYNDGECHVQFEIFQELDVTNDYEPTFTWYSWNHIGLNESTLTEGSPARRCMGGPWDYLHLNSVDKTPEGDYLISGRHTDALYKVSKDDGHIIWRLGGSHSDFPTAGDLYFTRQHDVRYRGQNETHLLLSILDNAKGIDHTSPPSYPFSRGLLLAINEKDMTYHIELQIDHPETDDRYSWRRGNYQVLSNGNIFMGWSEQGVQSEHSADGELLMEAIFAVDWLGTYRQYKYPFVGMPNTLPDIHSRVDASGPDNTTNTTTVYVSWNGATEVRTWELWEANVAGHAVEHLTTSAKKGFETKLEHTGHAARVVVKALDKNGKVLGTSASFKTLIGDEVAPPTPPAAPSFFSLGWIFSSNLLAFGCGFAGSSLVLLVLWHLKPRAAFRRWRSARYQLLLRHGKDDAPFEPLIEDSDAFSPSLRGASYYAYD</sequence>
<name>A0A6A6PVA7_9PEZI</name>
<accession>A0A6A6PVA7</accession>
<dbReference type="RefSeq" id="XP_033590234.1">
    <property type="nucleotide sequence ID" value="XM_033731086.1"/>
</dbReference>
<proteinExistence type="predicted"/>
<dbReference type="EMBL" id="MU001635">
    <property type="protein sequence ID" value="KAF2483664.1"/>
    <property type="molecule type" value="Genomic_DNA"/>
</dbReference>
<evidence type="ECO:0000256" key="1">
    <source>
        <dbReference type="SAM" id="Phobius"/>
    </source>
</evidence>
<dbReference type="InterPro" id="IPR053143">
    <property type="entry name" value="Arylsulfate_ST"/>
</dbReference>
<reference evidence="2" key="1">
    <citation type="journal article" date="2020" name="Stud. Mycol.">
        <title>101 Dothideomycetes genomes: a test case for predicting lifestyles and emergence of pathogens.</title>
        <authorList>
            <person name="Haridas S."/>
            <person name="Albert R."/>
            <person name="Binder M."/>
            <person name="Bloem J."/>
            <person name="Labutti K."/>
            <person name="Salamov A."/>
            <person name="Andreopoulos B."/>
            <person name="Baker S."/>
            <person name="Barry K."/>
            <person name="Bills G."/>
            <person name="Bluhm B."/>
            <person name="Cannon C."/>
            <person name="Castanera R."/>
            <person name="Culley D."/>
            <person name="Daum C."/>
            <person name="Ezra D."/>
            <person name="Gonzalez J."/>
            <person name="Henrissat B."/>
            <person name="Kuo A."/>
            <person name="Liang C."/>
            <person name="Lipzen A."/>
            <person name="Lutzoni F."/>
            <person name="Magnuson J."/>
            <person name="Mondo S."/>
            <person name="Nolan M."/>
            <person name="Ohm R."/>
            <person name="Pangilinan J."/>
            <person name="Park H.-J."/>
            <person name="Ramirez L."/>
            <person name="Alfaro M."/>
            <person name="Sun H."/>
            <person name="Tritt A."/>
            <person name="Yoshinaga Y."/>
            <person name="Zwiers L.-H."/>
            <person name="Turgeon B."/>
            <person name="Goodwin S."/>
            <person name="Spatafora J."/>
            <person name="Crous P."/>
            <person name="Grigoriev I."/>
        </authorList>
    </citation>
    <scope>NUCLEOTIDE SEQUENCE</scope>
    <source>
        <strain evidence="2">CBS 113389</strain>
    </source>
</reference>
<evidence type="ECO:0000313" key="2">
    <source>
        <dbReference type="EMBL" id="KAF2483664.1"/>
    </source>
</evidence>
<dbReference type="PANTHER" id="PTHR35340:SF8">
    <property type="entry name" value="ASST-DOMAIN-CONTAINING PROTEIN"/>
    <property type="match status" value="1"/>
</dbReference>
<dbReference type="Pfam" id="PF14269">
    <property type="entry name" value="Arylsulfotran_2"/>
    <property type="match status" value="1"/>
</dbReference>
<dbReference type="PANTHER" id="PTHR35340">
    <property type="entry name" value="PQQ ENZYME REPEAT PROTEIN-RELATED"/>
    <property type="match status" value="1"/>
</dbReference>
<keyword evidence="1" id="KW-0812">Transmembrane</keyword>